<dbReference type="InterPro" id="IPR046867">
    <property type="entry name" value="AldOxase/xan_DH_MoCoBD2"/>
</dbReference>
<dbReference type="InterPro" id="IPR002888">
    <property type="entry name" value="2Fe-2S-bd"/>
</dbReference>
<dbReference type="SUPFAM" id="SSF56003">
    <property type="entry name" value="Molybdenum cofactor-binding domain"/>
    <property type="match status" value="1"/>
</dbReference>
<dbReference type="SUPFAM" id="SSF54292">
    <property type="entry name" value="2Fe-2S ferredoxin-like"/>
    <property type="match status" value="1"/>
</dbReference>
<dbReference type="PANTHER" id="PTHR11908:SF157">
    <property type="entry name" value="XANTHINE DEHYDROGENASE SUBUNIT D-RELATED"/>
    <property type="match status" value="1"/>
</dbReference>
<keyword evidence="4" id="KW-0408">Iron</keyword>
<dbReference type="Gene3D" id="1.10.150.120">
    <property type="entry name" value="[2Fe-2S]-binding domain"/>
    <property type="match status" value="1"/>
</dbReference>
<dbReference type="CDD" id="cd00207">
    <property type="entry name" value="fer2"/>
    <property type="match status" value="1"/>
</dbReference>
<dbReference type="SUPFAM" id="SSF47741">
    <property type="entry name" value="CO dehydrogenase ISP C-domain like"/>
    <property type="match status" value="1"/>
</dbReference>
<protein>
    <submittedName>
        <fullName evidence="6">Aerobic-type carbon monoxide dehydrogenase, large subunit CoxL/CutL homologs</fullName>
    </submittedName>
</protein>
<dbReference type="Pfam" id="PF01799">
    <property type="entry name" value="Fer2_2"/>
    <property type="match status" value="1"/>
</dbReference>
<keyword evidence="3" id="KW-0560">Oxidoreductase</keyword>
<dbReference type="InterPro" id="IPR036010">
    <property type="entry name" value="2Fe-2S_ferredoxin-like_sf"/>
</dbReference>
<dbReference type="Pfam" id="PF00111">
    <property type="entry name" value="Fer2"/>
    <property type="match status" value="1"/>
</dbReference>
<evidence type="ECO:0000256" key="4">
    <source>
        <dbReference type="ARBA" id="ARBA00023004"/>
    </source>
</evidence>
<organism evidence="6">
    <name type="scientific">Moorella thermoacetica Y72</name>
    <dbReference type="NCBI Taxonomy" id="1325331"/>
    <lineage>
        <taxon>Bacteria</taxon>
        <taxon>Bacillati</taxon>
        <taxon>Bacillota</taxon>
        <taxon>Clostridia</taxon>
        <taxon>Neomoorellales</taxon>
        <taxon>Neomoorellaceae</taxon>
        <taxon>Neomoorella</taxon>
    </lineage>
</organism>
<dbReference type="Pfam" id="PF20256">
    <property type="entry name" value="MoCoBD_2"/>
    <property type="match status" value="2"/>
</dbReference>
<dbReference type="GO" id="GO:0051537">
    <property type="term" value="F:2 iron, 2 sulfur cluster binding"/>
    <property type="evidence" value="ECO:0007669"/>
    <property type="project" value="InterPro"/>
</dbReference>
<dbReference type="InterPro" id="IPR012675">
    <property type="entry name" value="Beta-grasp_dom_sf"/>
</dbReference>
<dbReference type="Pfam" id="PF02738">
    <property type="entry name" value="MoCoBD_1"/>
    <property type="match status" value="1"/>
</dbReference>
<dbReference type="PANTHER" id="PTHR11908">
    <property type="entry name" value="XANTHINE DEHYDROGENASE"/>
    <property type="match status" value="1"/>
</dbReference>
<dbReference type="Gene3D" id="3.90.1170.50">
    <property type="entry name" value="Aldehyde oxidase/xanthine dehydrogenase, a/b hammerhead"/>
    <property type="match status" value="1"/>
</dbReference>
<proteinExistence type="inferred from homology"/>
<dbReference type="InterPro" id="IPR008274">
    <property type="entry name" value="AldOxase/xan_DH_MoCoBD1"/>
</dbReference>
<name>A0A0S6U902_NEOTH</name>
<dbReference type="AlphaFoldDB" id="A0A0S6U902"/>
<sequence length="884" mass="94207">MTRGISHLCIFRGNRAWQTGRLPVYQMGGKDMHLQLLVNGQQREVDVNEEATLLEVLREHLRLTGAKNGCGEGTCGACTVIMGGKAVRACRTPVARAAGQEIITVEGLTPREKEIYAWAFTAAGAVQCGFCTPGMVMEAKALLDRQPDPGEAEIRQALKAHLCRCTGYQKIITAVRLAGQALRGEIEPYRGEPAGLGKAFFRPDAPPKVLGEAVFVDDMQVPGMLYGAVFRLPVARARIKGIDTTVARKQPGVVAVLTADDIPGKRYQGHIFKDWPALVAVGEETRYAGDALALVAAKSTREARAALDFIKVDYEELPPLTSPEEALAPGAPALHPRGNLLSETQVKKGDAEAALRSCAHVVTNTYQTPFTEHAFLEPESALAVPENGGLTVYTSTQGVYEIHAQLVSLLNLPPDKIRVINKFVGGGFGGKEDLSVQHHAALLAWATQKPVKLTWTRRESILCHPKRHAMTITMTTGCDAAGNLVALVADLVADTGAYASLGAQVLERACTHATGPYRIPNVTIRGRAVYTNNPPAGAFRGFGVPQSNFAMETQMNLLAAATGLSPWQIRWQNALEPGDTLATGQVVSEDIGIKETLLAVKEAYESSPCAGIACAFKNVGLGVGTPDTGRANLAVEGGRVRIYSSAACMGQGLESVLIQIVAETTGLPAEFIDCVLSDTALTPDAGCTTASRQSLFTGEATRRAAAALAEALRGRTLAELEGRVFRGEFHGVTDPLNSTREHPLTHVGYSYATQVVLLDDAGKVSKVVAAYDIGRAINPLNLEGQIEGGIVMGLGYALTEDFPLREGIPERQTLGRLGLLRSHQVPAMEVHLIEKGGTPYAYGAKGVGELATIPTAAAVAGAYYRFDGKVRLSLPLEGTPYTRG</sequence>
<dbReference type="PROSITE" id="PS00197">
    <property type="entry name" value="2FE2S_FER_1"/>
    <property type="match status" value="1"/>
</dbReference>
<dbReference type="Proteomes" id="UP000063718">
    <property type="component" value="Unassembled WGS sequence"/>
</dbReference>
<evidence type="ECO:0000313" key="6">
    <source>
        <dbReference type="EMBL" id="GAF25189.1"/>
    </source>
</evidence>
<feature type="domain" description="2Fe-2S ferredoxin-type" evidence="5">
    <location>
        <begin position="32"/>
        <end position="108"/>
    </location>
</feature>
<dbReference type="Pfam" id="PF01315">
    <property type="entry name" value="Ald_Xan_dh_C"/>
    <property type="match status" value="1"/>
</dbReference>
<keyword evidence="2" id="KW-0479">Metal-binding</keyword>
<dbReference type="InterPro" id="IPR037165">
    <property type="entry name" value="AldOxase/xan_DH_Mopterin-bd_sf"/>
</dbReference>
<dbReference type="InterPro" id="IPR001041">
    <property type="entry name" value="2Fe-2S_ferredoxin-type"/>
</dbReference>
<dbReference type="InterPro" id="IPR036856">
    <property type="entry name" value="Ald_Oxase/Xan_DH_a/b_sf"/>
</dbReference>
<dbReference type="SMART" id="SM01008">
    <property type="entry name" value="Ald_Xan_dh_C"/>
    <property type="match status" value="1"/>
</dbReference>
<dbReference type="Gene3D" id="3.10.20.30">
    <property type="match status" value="1"/>
</dbReference>
<dbReference type="GO" id="GO:0005506">
    <property type="term" value="F:iron ion binding"/>
    <property type="evidence" value="ECO:0007669"/>
    <property type="project" value="InterPro"/>
</dbReference>
<dbReference type="InterPro" id="IPR016208">
    <property type="entry name" value="Ald_Oxase/xanthine_DH-like"/>
</dbReference>
<evidence type="ECO:0000256" key="1">
    <source>
        <dbReference type="ARBA" id="ARBA00006849"/>
    </source>
</evidence>
<dbReference type="GO" id="GO:0016491">
    <property type="term" value="F:oxidoreductase activity"/>
    <property type="evidence" value="ECO:0007669"/>
    <property type="project" value="UniProtKB-KW"/>
</dbReference>
<evidence type="ECO:0000259" key="5">
    <source>
        <dbReference type="PROSITE" id="PS51085"/>
    </source>
</evidence>
<dbReference type="PROSITE" id="PS51085">
    <property type="entry name" value="2FE2S_FER_2"/>
    <property type="match status" value="1"/>
</dbReference>
<dbReference type="InterPro" id="IPR017697">
    <property type="entry name" value="Xdh"/>
</dbReference>
<comment type="similarity">
    <text evidence="1">Belongs to the xanthine dehydrogenase family.</text>
</comment>
<dbReference type="NCBIfam" id="TIGR03311">
    <property type="entry name" value="Se_dep_XDH"/>
    <property type="match status" value="1"/>
</dbReference>
<dbReference type="Gene3D" id="3.30.365.10">
    <property type="entry name" value="Aldehyde oxidase/xanthine dehydrogenase, molybdopterin binding domain"/>
    <property type="match status" value="5"/>
</dbReference>
<accession>A0A0S6U902</accession>
<dbReference type="EMBL" id="DF238840">
    <property type="protein sequence ID" value="GAF25189.1"/>
    <property type="molecule type" value="Genomic_DNA"/>
</dbReference>
<dbReference type="InterPro" id="IPR036884">
    <property type="entry name" value="2Fe-2S-bd_dom_sf"/>
</dbReference>
<reference evidence="6" key="1">
    <citation type="journal article" date="2014" name="Gene">
        <title>Genome-guided analysis of transformation efficiency and carbon dioxide assimilation by Moorella thermoacetica Y72.</title>
        <authorList>
            <person name="Tsukahara K."/>
            <person name="Kita A."/>
            <person name="Nakashimada Y."/>
            <person name="Hoshino T."/>
            <person name="Murakami K."/>
        </authorList>
    </citation>
    <scope>NUCLEOTIDE SEQUENCE [LARGE SCALE GENOMIC DNA]</scope>
    <source>
        <strain evidence="6">Y72</strain>
    </source>
</reference>
<evidence type="ECO:0000256" key="2">
    <source>
        <dbReference type="ARBA" id="ARBA00022723"/>
    </source>
</evidence>
<gene>
    <name evidence="6" type="ORF">MTY_0519</name>
</gene>
<dbReference type="InterPro" id="IPR000674">
    <property type="entry name" value="Ald_Oxase/Xan_DH_a/b"/>
</dbReference>
<evidence type="ECO:0000256" key="3">
    <source>
        <dbReference type="ARBA" id="ARBA00023002"/>
    </source>
</evidence>
<dbReference type="SUPFAM" id="SSF54665">
    <property type="entry name" value="CO dehydrogenase molybdoprotein N-domain-like"/>
    <property type="match status" value="1"/>
</dbReference>
<dbReference type="InterPro" id="IPR006058">
    <property type="entry name" value="2Fe2S_fd_BS"/>
</dbReference>